<dbReference type="PANTHER" id="PTHR34185:SF3">
    <property type="entry name" value="DNA INTEGRITY SCANNING PROTEIN DISA"/>
    <property type="match status" value="1"/>
</dbReference>
<dbReference type="EMBL" id="CP011232">
    <property type="protein sequence ID" value="AKI96873.1"/>
    <property type="molecule type" value="Genomic_DNA"/>
</dbReference>
<sequence>MNHYEFLEKLKIVSPGTPLRFALDQIVSANTGALIFFVDDFEKYKSLMQLGFMLNCDFNPNKLYELAKMDGAIVVDEGLNKIIAANVQLVPDPSIPSSQTGMRHRTAERMARQTGKMLVAISKRKRTISLFFDDYSHVLRSLELLIPRINQAVGTVAQYRQAFDKGLEEIDVLETSSVLTLYDVIKTLHKGLMILRIYKDEVMTLAELGNYGDIPKMQFEEILGGVTEEIENLILDFSSKIPDAEKVDKLTEKLFSLSEREMSNYVYLAKILGYEVSSTAQTMEMSLYSRGIRFIRKIPKIPLQVALNIGKRFGSLSKLLDSSSEELKEVEGIGEKRAMAIRHAIDVKKRHDEID</sequence>
<dbReference type="Gene3D" id="3.40.1700.10">
    <property type="entry name" value="DNA integrity scanning protein, DisA, N-terminal domain"/>
    <property type="match status" value="1"/>
</dbReference>
<dbReference type="KEGG" id="kpf:IX53_02470"/>
<dbReference type="NCBIfam" id="NF010009">
    <property type="entry name" value="PRK13482.1"/>
    <property type="match status" value="1"/>
</dbReference>
<evidence type="ECO:0000313" key="7">
    <source>
        <dbReference type="EMBL" id="AKI96873.1"/>
    </source>
</evidence>
<accession>A0A0G2ZDH5</accession>
<evidence type="ECO:0000256" key="3">
    <source>
        <dbReference type="ARBA" id="ARBA00022695"/>
    </source>
</evidence>
<keyword evidence="2" id="KW-0808">Transferase</keyword>
<dbReference type="InterPro" id="IPR018906">
    <property type="entry name" value="DNA_integrity_scan_DisA_link"/>
</dbReference>
<dbReference type="GO" id="GO:0005524">
    <property type="term" value="F:ATP binding"/>
    <property type="evidence" value="ECO:0007669"/>
    <property type="project" value="UniProtKB-KW"/>
</dbReference>
<dbReference type="STRING" id="1330330.IX53_02470"/>
<evidence type="ECO:0000256" key="1">
    <source>
        <dbReference type="ARBA" id="ARBA00000877"/>
    </source>
</evidence>
<dbReference type="PATRIC" id="fig|1330330.3.peg.503"/>
<dbReference type="PANTHER" id="PTHR34185">
    <property type="entry name" value="DIADENYLATE CYCLASE"/>
    <property type="match status" value="1"/>
</dbReference>
<dbReference type="InterPro" id="IPR036888">
    <property type="entry name" value="DNA_integrity_DisA_N_sf"/>
</dbReference>
<evidence type="ECO:0000256" key="4">
    <source>
        <dbReference type="ARBA" id="ARBA00022741"/>
    </source>
</evidence>
<keyword evidence="5" id="KW-0067">ATP-binding</keyword>
<evidence type="ECO:0000313" key="8">
    <source>
        <dbReference type="Proteomes" id="UP000035159"/>
    </source>
</evidence>
<name>A0A0G2ZDH5_9BACT</name>
<feature type="domain" description="DAC" evidence="6">
    <location>
        <begin position="3"/>
        <end position="142"/>
    </location>
</feature>
<keyword evidence="8" id="KW-1185">Reference proteome</keyword>
<reference evidence="7 8" key="1">
    <citation type="submission" date="2015-04" db="EMBL/GenBank/DDBJ databases">
        <title>Complete Genome Sequence of Kosmotoga pacifica SLHLJ1.</title>
        <authorList>
            <person name="Jiang L.J."/>
            <person name="Shao Z.Z."/>
            <person name="Jebbar M."/>
        </authorList>
    </citation>
    <scope>NUCLEOTIDE SEQUENCE [LARGE SCALE GENOMIC DNA]</scope>
    <source>
        <strain evidence="7 8">SLHLJ1</strain>
    </source>
</reference>
<dbReference type="Pfam" id="PF10635">
    <property type="entry name" value="DisA-linker"/>
    <property type="match status" value="1"/>
</dbReference>
<dbReference type="PROSITE" id="PS51794">
    <property type="entry name" value="DAC"/>
    <property type="match status" value="1"/>
</dbReference>
<evidence type="ECO:0000259" key="6">
    <source>
        <dbReference type="PROSITE" id="PS51794"/>
    </source>
</evidence>
<dbReference type="InterPro" id="IPR003390">
    <property type="entry name" value="DNA_integrity_scan_DisA_N"/>
</dbReference>
<proteinExistence type="predicted"/>
<dbReference type="RefSeq" id="WP_047754008.1">
    <property type="nucleotide sequence ID" value="NZ_CAJUHA010000004.1"/>
</dbReference>
<evidence type="ECO:0000256" key="2">
    <source>
        <dbReference type="ARBA" id="ARBA00022679"/>
    </source>
</evidence>
<dbReference type="Pfam" id="PF02457">
    <property type="entry name" value="DAC"/>
    <property type="match status" value="1"/>
</dbReference>
<dbReference type="Gene3D" id="1.10.150.20">
    <property type="entry name" value="5' to 3' exonuclease, C-terminal subdomain"/>
    <property type="match status" value="1"/>
</dbReference>
<dbReference type="SUPFAM" id="SSF47781">
    <property type="entry name" value="RuvA domain 2-like"/>
    <property type="match status" value="1"/>
</dbReference>
<keyword evidence="4" id="KW-0547">Nucleotide-binding</keyword>
<dbReference type="GO" id="GO:0106408">
    <property type="term" value="F:diadenylate cyclase activity"/>
    <property type="evidence" value="ECO:0007669"/>
    <property type="project" value="UniProtKB-EC"/>
</dbReference>
<dbReference type="GO" id="GO:0004016">
    <property type="term" value="F:adenylate cyclase activity"/>
    <property type="evidence" value="ECO:0007669"/>
    <property type="project" value="TreeGrafter"/>
</dbReference>
<dbReference type="InterPro" id="IPR050338">
    <property type="entry name" value="DisA"/>
</dbReference>
<dbReference type="AlphaFoldDB" id="A0A0G2ZDH5"/>
<gene>
    <name evidence="7" type="ORF">IX53_02470</name>
</gene>
<comment type="catalytic activity">
    <reaction evidence="1">
        <text>2 ATP = 3',3'-c-di-AMP + 2 diphosphate</text>
        <dbReference type="Rhea" id="RHEA:35655"/>
        <dbReference type="ChEBI" id="CHEBI:30616"/>
        <dbReference type="ChEBI" id="CHEBI:33019"/>
        <dbReference type="ChEBI" id="CHEBI:71500"/>
        <dbReference type="EC" id="2.7.7.85"/>
    </reaction>
</comment>
<keyword evidence="3" id="KW-0548">Nucleotidyltransferase</keyword>
<dbReference type="SUPFAM" id="SSF143597">
    <property type="entry name" value="YojJ-like"/>
    <property type="match status" value="1"/>
</dbReference>
<dbReference type="InterPro" id="IPR038331">
    <property type="entry name" value="DisA_sf"/>
</dbReference>
<dbReference type="OrthoDB" id="41841at2"/>
<dbReference type="InterPro" id="IPR010994">
    <property type="entry name" value="RuvA_2-like"/>
</dbReference>
<protein>
    <submittedName>
        <fullName evidence="7">DNA integrity scanning protein DisA</fullName>
    </submittedName>
</protein>
<dbReference type="Gene3D" id="1.20.1260.110">
    <property type="entry name" value="DNA integrity scanning linker region"/>
    <property type="match status" value="1"/>
</dbReference>
<evidence type="ECO:0000256" key="5">
    <source>
        <dbReference type="ARBA" id="ARBA00022840"/>
    </source>
</evidence>
<organism evidence="7 8">
    <name type="scientific">Kosmotoga pacifica</name>
    <dbReference type="NCBI Taxonomy" id="1330330"/>
    <lineage>
        <taxon>Bacteria</taxon>
        <taxon>Thermotogati</taxon>
        <taxon>Thermotogota</taxon>
        <taxon>Thermotogae</taxon>
        <taxon>Kosmotogales</taxon>
        <taxon>Kosmotogaceae</taxon>
        <taxon>Kosmotoga</taxon>
    </lineage>
</organism>
<dbReference type="Proteomes" id="UP000035159">
    <property type="component" value="Chromosome"/>
</dbReference>